<dbReference type="GO" id="GO:0008252">
    <property type="term" value="F:nucleotidase activity"/>
    <property type="evidence" value="ECO:0007669"/>
    <property type="project" value="InterPro"/>
</dbReference>
<name>C1MYI8_MICPC</name>
<feature type="domain" description="Survival protein SurE-like phosphatase/nucleotidase" evidence="4">
    <location>
        <begin position="15"/>
        <end position="209"/>
    </location>
</feature>
<gene>
    <name evidence="5" type="ORF">MICPUCDRAFT_47829</name>
</gene>
<protein>
    <submittedName>
        <fullName evidence="5">Predicted protein</fullName>
    </submittedName>
</protein>
<dbReference type="STRING" id="564608.C1MYI8"/>
<evidence type="ECO:0000313" key="6">
    <source>
        <dbReference type="Proteomes" id="UP000001876"/>
    </source>
</evidence>
<dbReference type="InterPro" id="IPR030048">
    <property type="entry name" value="SurE"/>
</dbReference>
<accession>C1MYI8</accession>
<evidence type="ECO:0000313" key="5">
    <source>
        <dbReference type="EMBL" id="EEH55343.1"/>
    </source>
</evidence>
<evidence type="ECO:0000256" key="2">
    <source>
        <dbReference type="ARBA" id="ARBA00022723"/>
    </source>
</evidence>
<evidence type="ECO:0000256" key="1">
    <source>
        <dbReference type="ARBA" id="ARBA00011062"/>
    </source>
</evidence>
<dbReference type="eggNOG" id="ENOG502QUQI">
    <property type="taxonomic scope" value="Eukaryota"/>
</dbReference>
<dbReference type="InterPro" id="IPR036523">
    <property type="entry name" value="SurE-like_sf"/>
</dbReference>
<evidence type="ECO:0000256" key="3">
    <source>
        <dbReference type="ARBA" id="ARBA00022801"/>
    </source>
</evidence>
<dbReference type="NCBIfam" id="TIGR00087">
    <property type="entry name" value="surE"/>
    <property type="match status" value="1"/>
</dbReference>
<dbReference type="Proteomes" id="UP000001876">
    <property type="component" value="Unassembled WGS sequence"/>
</dbReference>
<keyword evidence="3" id="KW-0378">Hydrolase</keyword>
<dbReference type="KEGG" id="mpp:MICPUCDRAFT_47829"/>
<evidence type="ECO:0000259" key="4">
    <source>
        <dbReference type="Pfam" id="PF01975"/>
    </source>
</evidence>
<dbReference type="PANTHER" id="PTHR30457">
    <property type="entry name" value="5'-NUCLEOTIDASE SURE"/>
    <property type="match status" value="1"/>
</dbReference>
<organism evidence="6">
    <name type="scientific">Micromonas pusilla (strain CCMP1545)</name>
    <name type="common">Picoplanktonic green alga</name>
    <dbReference type="NCBI Taxonomy" id="564608"/>
    <lineage>
        <taxon>Eukaryota</taxon>
        <taxon>Viridiplantae</taxon>
        <taxon>Chlorophyta</taxon>
        <taxon>Mamiellophyceae</taxon>
        <taxon>Mamiellales</taxon>
        <taxon>Mamiellaceae</taxon>
        <taxon>Micromonas</taxon>
    </lineage>
</organism>
<dbReference type="Gene3D" id="3.40.1210.10">
    <property type="entry name" value="Survival protein SurE-like phosphatase/nucleotidase"/>
    <property type="match status" value="1"/>
</dbReference>
<dbReference type="OMA" id="INRGDNC"/>
<dbReference type="OrthoDB" id="202825at2759"/>
<dbReference type="GO" id="GO:0046872">
    <property type="term" value="F:metal ion binding"/>
    <property type="evidence" value="ECO:0007669"/>
    <property type="project" value="UniProtKB-KW"/>
</dbReference>
<dbReference type="AlphaFoldDB" id="C1MYI8"/>
<dbReference type="InterPro" id="IPR002828">
    <property type="entry name" value="SurE-like_Pase/nucleotidase"/>
</dbReference>
<dbReference type="Pfam" id="PF01975">
    <property type="entry name" value="SurE"/>
    <property type="match status" value="1"/>
</dbReference>
<proteinExistence type="inferred from homology"/>
<keyword evidence="6" id="KW-1185">Reference proteome</keyword>
<reference evidence="5 6" key="1">
    <citation type="journal article" date="2009" name="Science">
        <title>Green evolution and dynamic adaptations revealed by genomes of the marine picoeukaryotes Micromonas.</title>
        <authorList>
            <person name="Worden A.Z."/>
            <person name="Lee J.H."/>
            <person name="Mock T."/>
            <person name="Rouze P."/>
            <person name="Simmons M.P."/>
            <person name="Aerts A.L."/>
            <person name="Allen A.E."/>
            <person name="Cuvelier M.L."/>
            <person name="Derelle E."/>
            <person name="Everett M.V."/>
            <person name="Foulon E."/>
            <person name="Grimwood J."/>
            <person name="Gundlach H."/>
            <person name="Henrissat B."/>
            <person name="Napoli C."/>
            <person name="McDonald S.M."/>
            <person name="Parker M.S."/>
            <person name="Rombauts S."/>
            <person name="Salamov A."/>
            <person name="Von Dassow P."/>
            <person name="Badger J.H."/>
            <person name="Coutinho P.M."/>
            <person name="Demir E."/>
            <person name="Dubchak I."/>
            <person name="Gentemann C."/>
            <person name="Eikrem W."/>
            <person name="Gready J.E."/>
            <person name="John U."/>
            <person name="Lanier W."/>
            <person name="Lindquist E.A."/>
            <person name="Lucas S."/>
            <person name="Mayer K.F."/>
            <person name="Moreau H."/>
            <person name="Not F."/>
            <person name="Otillar R."/>
            <person name="Panaud O."/>
            <person name="Pangilinan J."/>
            <person name="Paulsen I."/>
            <person name="Piegu B."/>
            <person name="Poliakov A."/>
            <person name="Robbens S."/>
            <person name="Schmutz J."/>
            <person name="Toulza E."/>
            <person name="Wyss T."/>
            <person name="Zelensky A."/>
            <person name="Zhou K."/>
            <person name="Armbrust E.V."/>
            <person name="Bhattacharya D."/>
            <person name="Goodenough U.W."/>
            <person name="Van de Peer Y."/>
            <person name="Grigoriev I.V."/>
        </authorList>
    </citation>
    <scope>NUCLEOTIDE SEQUENCE [LARGE SCALE GENOMIC DNA]</scope>
    <source>
        <strain evidence="5 6">CCMP1545</strain>
    </source>
</reference>
<dbReference type="HAMAP" id="MF_00060">
    <property type="entry name" value="SurE"/>
    <property type="match status" value="1"/>
</dbReference>
<dbReference type="PANTHER" id="PTHR30457:SF0">
    <property type="entry name" value="PHOSPHATASE, PUTATIVE (AFU_ORTHOLOGUE AFUA_4G01070)-RELATED"/>
    <property type="match status" value="1"/>
</dbReference>
<dbReference type="SUPFAM" id="SSF64167">
    <property type="entry name" value="SurE-like"/>
    <property type="match status" value="1"/>
</dbReference>
<dbReference type="RefSeq" id="XP_003060574.1">
    <property type="nucleotide sequence ID" value="XM_003060528.1"/>
</dbReference>
<dbReference type="EMBL" id="GG663742">
    <property type="protein sequence ID" value="EEH55343.1"/>
    <property type="molecule type" value="Genomic_DNA"/>
</dbReference>
<sequence length="353" mass="35845">MALGSAAPRRDRASVLVVNDDGIDAPGILALVRALANCGTFDVYVAAPDAERSACSHCISIHAPLAVEPRSIPGAIAAYAVSGTPADCAMLATGALFPSIRFDFVVSGVNRGDNLGRHVIYSGTVAGAREGAMKTGGVGVAVSLCSYSRDADYSDAASVAAETLTAVRSTLGVYGALAGKVLNVNVPHRGDGNSGGGSGIKGVKLTRPGFSCTQPDWVRVSSPGEDAEVAAAAPAPPKSDDAYGAGVVPSVVVANDETHENGALVSDTGGDAAWTKGVRWFRNRPGPHTRDDGDGTDQRAIDDGYVSVSILSCEFESSDGGFEGGRESAWATGSDAGEVLRGYRDARCIGGGA</sequence>
<dbReference type="GeneID" id="9686012"/>
<comment type="similarity">
    <text evidence="1">Belongs to the SurE nucleotidase family.</text>
</comment>
<keyword evidence="2" id="KW-0479">Metal-binding</keyword>